<evidence type="ECO:0000313" key="3">
    <source>
        <dbReference type="Proteomes" id="UP001497472"/>
    </source>
</evidence>
<proteinExistence type="predicted"/>
<accession>A0AAV1K342</accession>
<name>A0AAV1K342_9NEOP</name>
<dbReference type="Proteomes" id="UP001497472">
    <property type="component" value="Unassembled WGS sequence"/>
</dbReference>
<evidence type="ECO:0000313" key="2">
    <source>
        <dbReference type="EMBL" id="CAK1556210.1"/>
    </source>
</evidence>
<protein>
    <recommendedName>
        <fullName evidence="4">Cuticle protein</fullName>
    </recommendedName>
</protein>
<keyword evidence="3" id="KW-1185">Reference proteome</keyword>
<feature type="chain" id="PRO_5043830399" description="Cuticle protein" evidence="1">
    <location>
        <begin position="17"/>
        <end position="184"/>
    </location>
</feature>
<evidence type="ECO:0000256" key="1">
    <source>
        <dbReference type="SAM" id="SignalP"/>
    </source>
</evidence>
<keyword evidence="1" id="KW-0732">Signal</keyword>
<evidence type="ECO:0008006" key="4">
    <source>
        <dbReference type="Google" id="ProtNLM"/>
    </source>
</evidence>
<reference evidence="2 3" key="1">
    <citation type="submission" date="2023-11" db="EMBL/GenBank/DDBJ databases">
        <authorList>
            <person name="Okamura Y."/>
        </authorList>
    </citation>
    <scope>NUCLEOTIDE SEQUENCE [LARGE SCALE GENOMIC DNA]</scope>
</reference>
<gene>
    <name evidence="2" type="ORF">LNINA_LOCUS14974</name>
</gene>
<organism evidence="2 3">
    <name type="scientific">Leptosia nina</name>
    <dbReference type="NCBI Taxonomy" id="320188"/>
    <lineage>
        <taxon>Eukaryota</taxon>
        <taxon>Metazoa</taxon>
        <taxon>Ecdysozoa</taxon>
        <taxon>Arthropoda</taxon>
        <taxon>Hexapoda</taxon>
        <taxon>Insecta</taxon>
        <taxon>Pterygota</taxon>
        <taxon>Neoptera</taxon>
        <taxon>Endopterygota</taxon>
        <taxon>Lepidoptera</taxon>
        <taxon>Glossata</taxon>
        <taxon>Ditrysia</taxon>
        <taxon>Papilionoidea</taxon>
        <taxon>Pieridae</taxon>
        <taxon>Pierinae</taxon>
        <taxon>Leptosia</taxon>
    </lineage>
</organism>
<feature type="signal peptide" evidence="1">
    <location>
        <begin position="1"/>
        <end position="16"/>
    </location>
</feature>
<dbReference type="EMBL" id="CAVLEF010000283">
    <property type="protein sequence ID" value="CAK1556210.1"/>
    <property type="molecule type" value="Genomic_DNA"/>
</dbReference>
<sequence>MYKLVVLFSVLAAAAAKPSWVAPLAYNVAPVAYSAPSPLAYSTSYVSPVAYTSVSPAVSSVSQYSSSVLHGSPAVPVYGAYAPVVPALSQAPGSPAVVVDAVQGVPLDTPEVVAARAAHYQAKALSGHSIAKRSVAAVLPYSSVVSPVAYPSPYVHASYVSPYSAAVVSPYAAVVPRALSVHPY</sequence>
<comment type="caution">
    <text evidence="2">The sequence shown here is derived from an EMBL/GenBank/DDBJ whole genome shotgun (WGS) entry which is preliminary data.</text>
</comment>
<dbReference type="AlphaFoldDB" id="A0AAV1K342"/>